<dbReference type="Gene3D" id="3.30.470.10">
    <property type="match status" value="1"/>
</dbReference>
<evidence type="ECO:0000256" key="5">
    <source>
        <dbReference type="ARBA" id="ARBA00005072"/>
    </source>
</evidence>
<accession>A0A0B0EFG0</accession>
<comment type="function">
    <text evidence="2 17">Acts on leucine, isoleucine and valine.</text>
</comment>
<comment type="pathway">
    <text evidence="4 17">Amino-acid biosynthesis; L-valine biosynthesis; L-valine from pyruvate: step 4/4.</text>
</comment>
<comment type="catalytic activity">
    <reaction evidence="12 17">
        <text>L-valine + 2-oxoglutarate = 3-methyl-2-oxobutanoate + L-glutamate</text>
        <dbReference type="Rhea" id="RHEA:24813"/>
        <dbReference type="ChEBI" id="CHEBI:11851"/>
        <dbReference type="ChEBI" id="CHEBI:16810"/>
        <dbReference type="ChEBI" id="CHEBI:29985"/>
        <dbReference type="ChEBI" id="CHEBI:57762"/>
        <dbReference type="EC" id="2.6.1.42"/>
    </reaction>
</comment>
<dbReference type="UniPathway" id="UPA00047">
    <property type="reaction ID" value="UER00058"/>
</dbReference>
<comment type="pathway">
    <text evidence="3 17">Amino-acid biosynthesis; L-isoleucine biosynthesis; L-isoleucine from 2-oxobutanoate: step 4/4.</text>
</comment>
<evidence type="ECO:0000256" key="4">
    <source>
        <dbReference type="ARBA" id="ARBA00004931"/>
    </source>
</evidence>
<dbReference type="eggNOG" id="COG0115">
    <property type="taxonomic scope" value="Bacteria"/>
</dbReference>
<dbReference type="SUPFAM" id="SSF56752">
    <property type="entry name" value="D-aminoacid aminotransferase-like PLP-dependent enzymes"/>
    <property type="match status" value="1"/>
</dbReference>
<keyword evidence="10 16" id="KW-0663">Pyridoxal phosphate</keyword>
<evidence type="ECO:0000256" key="12">
    <source>
        <dbReference type="ARBA" id="ARBA00048212"/>
    </source>
</evidence>
<dbReference type="PANTHER" id="PTHR42743">
    <property type="entry name" value="AMINO-ACID AMINOTRANSFERASE"/>
    <property type="match status" value="1"/>
</dbReference>
<dbReference type="Proteomes" id="UP000030652">
    <property type="component" value="Unassembled WGS sequence"/>
</dbReference>
<comment type="cofactor">
    <cofactor evidence="1 16">
        <name>pyridoxal 5'-phosphate</name>
        <dbReference type="ChEBI" id="CHEBI:597326"/>
    </cofactor>
</comment>
<evidence type="ECO:0000256" key="3">
    <source>
        <dbReference type="ARBA" id="ARBA00004824"/>
    </source>
</evidence>
<evidence type="ECO:0000256" key="2">
    <source>
        <dbReference type="ARBA" id="ARBA00003109"/>
    </source>
</evidence>
<dbReference type="PATRIC" id="fig|237368.3.peg.3717"/>
<evidence type="ECO:0000256" key="10">
    <source>
        <dbReference type="ARBA" id="ARBA00022898"/>
    </source>
</evidence>
<sequence>MEPKVYINGKLYPKEEAKVSVFDHGLLYGDGVFEGIRCYNGAVFKFSEHIDRLYDSAEAIDLEIGLTKDELKDAVLDTLKANNLNESYIRLVVTRGVGKLGLDPFNCDASQLIIITDTIQLYSKELYEKGLDTIIVHTIRNHPEALNPTVKSMNYLNNIMAKIECIKAGAAEGIMLNKDGYVAECTGDNIFIVKDNELFTPPVSAGILIGITRNVVIELAKEAGITVKEEQMIPDDLFNADECFLTGTAAEIIPVARIDGRKIATGNPGEITLSLLKKYQELTSAHSSV</sequence>
<dbReference type="EC" id="2.6.1.42" evidence="17"/>
<dbReference type="NCBIfam" id="NF006185">
    <property type="entry name" value="PRK08320.1"/>
    <property type="match status" value="1"/>
</dbReference>
<evidence type="ECO:0000256" key="15">
    <source>
        <dbReference type="RuleBase" id="RU004106"/>
    </source>
</evidence>
<dbReference type="AlphaFoldDB" id="A0A0B0EFG0"/>
<dbReference type="UniPathway" id="UPA00049">
    <property type="reaction ID" value="UER00062"/>
</dbReference>
<evidence type="ECO:0000256" key="6">
    <source>
        <dbReference type="ARBA" id="ARBA00009320"/>
    </source>
</evidence>
<dbReference type="Gene3D" id="3.20.10.10">
    <property type="entry name" value="D-amino Acid Aminotransferase, subunit A, domain 2"/>
    <property type="match status" value="1"/>
</dbReference>
<comment type="similarity">
    <text evidence="6 15">Belongs to the class-IV pyridoxal-phosphate-dependent aminotransferase family.</text>
</comment>
<comment type="catalytic activity">
    <reaction evidence="13 17">
        <text>L-isoleucine + 2-oxoglutarate = (S)-3-methyl-2-oxopentanoate + L-glutamate</text>
        <dbReference type="Rhea" id="RHEA:24801"/>
        <dbReference type="ChEBI" id="CHEBI:16810"/>
        <dbReference type="ChEBI" id="CHEBI:29985"/>
        <dbReference type="ChEBI" id="CHEBI:35146"/>
        <dbReference type="ChEBI" id="CHEBI:58045"/>
        <dbReference type="EC" id="2.6.1.42"/>
    </reaction>
</comment>
<dbReference type="EMBL" id="JRYO01000236">
    <property type="protein sequence ID" value="KHE90816.1"/>
    <property type="molecule type" value="Genomic_DNA"/>
</dbReference>
<dbReference type="InterPro" id="IPR043132">
    <property type="entry name" value="BCAT-like_C"/>
</dbReference>
<dbReference type="InterPro" id="IPR050571">
    <property type="entry name" value="Class-IV_PLP-Dep_Aminotrnsfr"/>
</dbReference>
<evidence type="ECO:0000256" key="8">
    <source>
        <dbReference type="ARBA" id="ARBA00022605"/>
    </source>
</evidence>
<evidence type="ECO:0000256" key="17">
    <source>
        <dbReference type="RuleBase" id="RU364094"/>
    </source>
</evidence>
<keyword evidence="8 17" id="KW-0028">Amino-acid biosynthesis</keyword>
<comment type="pathway">
    <text evidence="5 17">Amino-acid biosynthesis; L-leucine biosynthesis; L-leucine from 3-methyl-2-oxobutanoate: step 4/4.</text>
</comment>
<dbReference type="UniPathway" id="UPA00048">
    <property type="reaction ID" value="UER00073"/>
</dbReference>
<dbReference type="NCBIfam" id="NF005146">
    <property type="entry name" value="PRK06606.1"/>
    <property type="match status" value="1"/>
</dbReference>
<evidence type="ECO:0000256" key="14">
    <source>
        <dbReference type="ARBA" id="ARBA00049229"/>
    </source>
</evidence>
<organism evidence="18 19">
    <name type="scientific">Candidatus Scalindua brodae</name>
    <dbReference type="NCBI Taxonomy" id="237368"/>
    <lineage>
        <taxon>Bacteria</taxon>
        <taxon>Pseudomonadati</taxon>
        <taxon>Planctomycetota</taxon>
        <taxon>Candidatus Brocadiia</taxon>
        <taxon>Candidatus Brocadiales</taxon>
        <taxon>Candidatus Scalinduaceae</taxon>
        <taxon>Candidatus Scalindua</taxon>
    </lineage>
</organism>
<evidence type="ECO:0000256" key="1">
    <source>
        <dbReference type="ARBA" id="ARBA00001933"/>
    </source>
</evidence>
<dbReference type="InterPro" id="IPR018300">
    <property type="entry name" value="Aminotrans_IV_CS"/>
</dbReference>
<dbReference type="InterPro" id="IPR005785">
    <property type="entry name" value="B_amino_transI"/>
</dbReference>
<keyword evidence="7 17" id="KW-0032">Aminotransferase</keyword>
<name>A0A0B0EFG0_9BACT</name>
<protein>
    <recommendedName>
        <fullName evidence="17">Branched-chain-amino-acid aminotransferase</fullName>
        <shortName evidence="17">BCAT</shortName>
        <ecNumber evidence="17">2.6.1.42</ecNumber>
    </recommendedName>
</protein>
<dbReference type="CDD" id="cd01558">
    <property type="entry name" value="D-AAT_like"/>
    <property type="match status" value="1"/>
</dbReference>
<dbReference type="GO" id="GO:0009097">
    <property type="term" value="P:isoleucine biosynthetic process"/>
    <property type="evidence" value="ECO:0007669"/>
    <property type="project" value="UniProtKB-UniPathway"/>
</dbReference>
<proteinExistence type="inferred from homology"/>
<keyword evidence="11 17" id="KW-0100">Branched-chain amino acid biosynthesis</keyword>
<dbReference type="NCBIfam" id="TIGR01122">
    <property type="entry name" value="ilvE_I"/>
    <property type="match status" value="1"/>
</dbReference>
<dbReference type="InterPro" id="IPR043131">
    <property type="entry name" value="BCAT-like_N"/>
</dbReference>
<dbReference type="GO" id="GO:0052656">
    <property type="term" value="F:L-isoleucine-2-oxoglutarate transaminase activity"/>
    <property type="evidence" value="ECO:0007669"/>
    <property type="project" value="RHEA"/>
</dbReference>
<evidence type="ECO:0000256" key="16">
    <source>
        <dbReference type="RuleBase" id="RU004516"/>
    </source>
</evidence>
<dbReference type="InterPro" id="IPR036038">
    <property type="entry name" value="Aminotransferase-like"/>
</dbReference>
<dbReference type="GO" id="GO:0052655">
    <property type="term" value="F:L-valine-2-oxoglutarate transaminase activity"/>
    <property type="evidence" value="ECO:0007669"/>
    <property type="project" value="RHEA"/>
</dbReference>
<reference evidence="18 19" key="1">
    <citation type="submission" date="2014-10" db="EMBL/GenBank/DDBJ databases">
        <title>Draft genome of anammox bacterium scalindua brodae, obtained using differential coverage binning of sequence data from two enrichment reactors.</title>
        <authorList>
            <person name="Speth D.R."/>
            <person name="Russ L."/>
            <person name="Kartal B."/>
            <person name="Op den Camp H.J."/>
            <person name="Dutilh B.E."/>
            <person name="Jetten M.S."/>
        </authorList>
    </citation>
    <scope>NUCLEOTIDE SEQUENCE [LARGE SCALE GENOMIC DNA]</scope>
    <source>
        <strain evidence="18">RU1</strain>
    </source>
</reference>
<dbReference type="GO" id="GO:0005829">
    <property type="term" value="C:cytosol"/>
    <property type="evidence" value="ECO:0007669"/>
    <property type="project" value="TreeGrafter"/>
</dbReference>
<evidence type="ECO:0000256" key="9">
    <source>
        <dbReference type="ARBA" id="ARBA00022679"/>
    </source>
</evidence>
<evidence type="ECO:0000256" key="7">
    <source>
        <dbReference type="ARBA" id="ARBA00022576"/>
    </source>
</evidence>
<evidence type="ECO:0000313" key="19">
    <source>
        <dbReference type="Proteomes" id="UP000030652"/>
    </source>
</evidence>
<comment type="caution">
    <text evidence="18">The sequence shown here is derived from an EMBL/GenBank/DDBJ whole genome shotgun (WGS) entry which is preliminary data.</text>
</comment>
<dbReference type="GO" id="GO:0009099">
    <property type="term" value="P:L-valine biosynthetic process"/>
    <property type="evidence" value="ECO:0007669"/>
    <property type="project" value="UniProtKB-UniPathway"/>
</dbReference>
<dbReference type="PANTHER" id="PTHR42743:SF11">
    <property type="entry name" value="AMINODEOXYCHORISMATE LYASE"/>
    <property type="match status" value="1"/>
</dbReference>
<dbReference type="FunFam" id="3.30.470.10:FF:000006">
    <property type="entry name" value="Branched-chain-amino-acid aminotransferase"/>
    <property type="match status" value="1"/>
</dbReference>
<comment type="catalytic activity">
    <reaction evidence="14 17">
        <text>L-leucine + 2-oxoglutarate = 4-methyl-2-oxopentanoate + L-glutamate</text>
        <dbReference type="Rhea" id="RHEA:18321"/>
        <dbReference type="ChEBI" id="CHEBI:16810"/>
        <dbReference type="ChEBI" id="CHEBI:17865"/>
        <dbReference type="ChEBI" id="CHEBI:29985"/>
        <dbReference type="ChEBI" id="CHEBI:57427"/>
        <dbReference type="EC" id="2.6.1.42"/>
    </reaction>
</comment>
<evidence type="ECO:0000256" key="11">
    <source>
        <dbReference type="ARBA" id="ARBA00023304"/>
    </source>
</evidence>
<dbReference type="Pfam" id="PF01063">
    <property type="entry name" value="Aminotran_4"/>
    <property type="match status" value="1"/>
</dbReference>
<gene>
    <name evidence="17" type="primary">ilvE</name>
    <name evidence="18" type="ORF">SCABRO_03447</name>
</gene>
<dbReference type="GO" id="GO:0009098">
    <property type="term" value="P:L-leucine biosynthetic process"/>
    <property type="evidence" value="ECO:0007669"/>
    <property type="project" value="UniProtKB-UniPathway"/>
</dbReference>
<dbReference type="FunFam" id="3.20.10.10:FF:000002">
    <property type="entry name" value="D-alanine aminotransferase"/>
    <property type="match status" value="1"/>
</dbReference>
<dbReference type="InterPro" id="IPR001544">
    <property type="entry name" value="Aminotrans_IV"/>
</dbReference>
<keyword evidence="9 17" id="KW-0808">Transferase</keyword>
<evidence type="ECO:0000256" key="13">
    <source>
        <dbReference type="ARBA" id="ARBA00048798"/>
    </source>
</evidence>
<dbReference type="PROSITE" id="PS00770">
    <property type="entry name" value="AA_TRANSFER_CLASS_4"/>
    <property type="match status" value="1"/>
</dbReference>
<evidence type="ECO:0000313" key="18">
    <source>
        <dbReference type="EMBL" id="KHE90816.1"/>
    </source>
</evidence>
<dbReference type="GO" id="GO:0052654">
    <property type="term" value="F:L-leucine-2-oxoglutarate transaminase activity"/>
    <property type="evidence" value="ECO:0007669"/>
    <property type="project" value="RHEA"/>
</dbReference>